<dbReference type="GO" id="GO:0019136">
    <property type="term" value="F:deoxynucleoside kinase activity"/>
    <property type="evidence" value="ECO:0007669"/>
    <property type="project" value="InterPro"/>
</dbReference>
<sequence length="214" mass="25613">MRIAIFGTTGAGKTTLLENLKKLLDKKYVFVNETSLDCPYFNKAYDDSNSDVQDYNYKLDLWMLTDRMKTFIKYKNHQNVIYDRSILDSMVFSQTDHMYNRLDDRDYNVFKDYFLTCILPNIFDCQTNNKIFDIVIYLKVDPHKAIRRINKRSRDVELDTNDLFWLNLTKAYEFWYDIYKEVIPFWVIDANVDDPSYIANMIANKIKDVDNKID</sequence>
<dbReference type="EMBL" id="JFDO01000017">
    <property type="protein sequence ID" value="KEZ19019.1"/>
    <property type="molecule type" value="Genomic_DNA"/>
</dbReference>
<dbReference type="RefSeq" id="WP_036431960.1">
    <property type="nucleotide sequence ID" value="NZ_JFDO01000017.1"/>
</dbReference>
<dbReference type="InterPro" id="IPR031314">
    <property type="entry name" value="DNK_dom"/>
</dbReference>
<feature type="binding site" evidence="2">
    <location>
        <begin position="7"/>
        <end position="15"/>
    </location>
    <ligand>
        <name>ATP</name>
        <dbReference type="ChEBI" id="CHEBI:30616"/>
    </ligand>
</feature>
<reference evidence="4 5" key="1">
    <citation type="submission" date="2014-02" db="EMBL/GenBank/DDBJ databases">
        <title>Genome sequence of Mycoplasma capricolum subsp. capricolum strain 14232.</title>
        <authorList>
            <person name="Sirand-Pugnet P."/>
            <person name="Breton M."/>
            <person name="Dordet-Frisoni E."/>
            <person name="Baranowski E."/>
            <person name="Barre A."/>
            <person name="Couture C."/>
            <person name="Dupuy V."/>
            <person name="Gaurivaud P."/>
            <person name="Jacob D."/>
            <person name="Lemaitre C."/>
            <person name="Manso-Silvan L."/>
            <person name="Nikolski M."/>
            <person name="Nouvel L.-X."/>
            <person name="Poumarat F."/>
            <person name="Tardy F."/>
            <person name="Thebault P."/>
            <person name="Theil S."/>
            <person name="Citti C."/>
            <person name="Thiaucourt F."/>
            <person name="Blanchard A."/>
        </authorList>
    </citation>
    <scope>NUCLEOTIDE SEQUENCE [LARGE SCALE GENOMIC DNA]</scope>
    <source>
        <strain evidence="4 5">14232</strain>
    </source>
</reference>
<dbReference type="AlphaFoldDB" id="A0A084EM27"/>
<protein>
    <submittedName>
        <fullName evidence="4">Deoxynucleoside kinase</fullName>
    </submittedName>
</protein>
<dbReference type="SUPFAM" id="SSF52540">
    <property type="entry name" value="P-loop containing nucleoside triphosphate hydrolases"/>
    <property type="match status" value="1"/>
</dbReference>
<proteinExistence type="predicted"/>
<feature type="active site" description="Proton acceptor" evidence="1">
    <location>
        <position position="83"/>
    </location>
</feature>
<keyword evidence="4" id="KW-0418">Kinase</keyword>
<dbReference type="Gene3D" id="3.40.50.300">
    <property type="entry name" value="P-loop containing nucleotide triphosphate hydrolases"/>
    <property type="match status" value="1"/>
</dbReference>
<comment type="caution">
    <text evidence="4">The sequence shown here is derived from an EMBL/GenBank/DDBJ whole genome shotgun (WGS) entry which is preliminary data.</text>
</comment>
<dbReference type="GO" id="GO:0005737">
    <property type="term" value="C:cytoplasm"/>
    <property type="evidence" value="ECO:0007669"/>
    <property type="project" value="TreeGrafter"/>
</dbReference>
<dbReference type="PIRSF" id="PIRSF000705">
    <property type="entry name" value="DNK"/>
    <property type="match status" value="1"/>
</dbReference>
<evidence type="ECO:0000259" key="3">
    <source>
        <dbReference type="Pfam" id="PF01712"/>
    </source>
</evidence>
<feature type="binding site" evidence="2">
    <location>
        <begin position="148"/>
        <end position="152"/>
    </location>
    <ligand>
        <name>ATP</name>
        <dbReference type="ChEBI" id="CHEBI:30616"/>
    </ligand>
</feature>
<feature type="domain" description="Deoxynucleoside kinase" evidence="3">
    <location>
        <begin position="3"/>
        <end position="195"/>
    </location>
</feature>
<evidence type="ECO:0000313" key="5">
    <source>
        <dbReference type="Proteomes" id="UP000028533"/>
    </source>
</evidence>
<evidence type="ECO:0000313" key="4">
    <source>
        <dbReference type="EMBL" id="KEZ19019.1"/>
    </source>
</evidence>
<keyword evidence="2" id="KW-0067">ATP-binding</keyword>
<dbReference type="Proteomes" id="UP000028533">
    <property type="component" value="Unassembled WGS sequence"/>
</dbReference>
<dbReference type="Pfam" id="PF01712">
    <property type="entry name" value="dNK"/>
    <property type="match status" value="1"/>
</dbReference>
<organism evidence="4 5">
    <name type="scientific">Mycoplasma capricolum subsp. capricolum 14232</name>
    <dbReference type="NCBI Taxonomy" id="1188238"/>
    <lineage>
        <taxon>Bacteria</taxon>
        <taxon>Bacillati</taxon>
        <taxon>Mycoplasmatota</taxon>
        <taxon>Mollicutes</taxon>
        <taxon>Mycoplasmataceae</taxon>
        <taxon>Mycoplasma</taxon>
    </lineage>
</organism>
<dbReference type="PANTHER" id="PTHR10513">
    <property type="entry name" value="DEOXYNUCLEOSIDE KINASE"/>
    <property type="match status" value="1"/>
</dbReference>
<name>A0A084EM27_MYCCA</name>
<dbReference type="InterPro" id="IPR027417">
    <property type="entry name" value="P-loop_NTPase"/>
</dbReference>
<evidence type="ECO:0000256" key="1">
    <source>
        <dbReference type="PIRSR" id="PIRSR000705-1"/>
    </source>
</evidence>
<dbReference type="InterPro" id="IPR002624">
    <property type="entry name" value="DCK/DGK"/>
</dbReference>
<dbReference type="GO" id="GO:0005524">
    <property type="term" value="F:ATP binding"/>
    <property type="evidence" value="ECO:0007669"/>
    <property type="project" value="UniProtKB-KW"/>
</dbReference>
<dbReference type="InterPro" id="IPR050566">
    <property type="entry name" value="Deoxyribonucleoside_kinase"/>
</dbReference>
<dbReference type="PANTHER" id="PTHR10513:SF35">
    <property type="entry name" value="DEOXYADENOSINE KINASE"/>
    <property type="match status" value="1"/>
</dbReference>
<accession>A0A084EM27</accession>
<keyword evidence="4" id="KW-0808">Transferase</keyword>
<evidence type="ECO:0000256" key="2">
    <source>
        <dbReference type="PIRSR" id="PIRSR000705-3"/>
    </source>
</evidence>
<dbReference type="CDD" id="cd01673">
    <property type="entry name" value="dNK"/>
    <property type="match status" value="1"/>
</dbReference>
<gene>
    <name evidence="4" type="ORF">MCAPa_5100</name>
</gene>
<keyword evidence="2" id="KW-0547">Nucleotide-binding</keyword>